<accession>A0ABR9ZNH0</accession>
<gene>
    <name evidence="1" type="ORF">ISU02_02760</name>
</gene>
<dbReference type="RefSeq" id="WP_194700243.1">
    <property type="nucleotide sequence ID" value="NZ_JADKNH010000001.1"/>
</dbReference>
<reference evidence="1 2" key="1">
    <citation type="submission" date="2020-11" db="EMBL/GenBank/DDBJ databases">
        <title>Fusibacter basophilias sp. nov.</title>
        <authorList>
            <person name="Qiu D."/>
        </authorList>
    </citation>
    <scope>NUCLEOTIDE SEQUENCE [LARGE SCALE GENOMIC DNA]</scope>
    <source>
        <strain evidence="1 2">Q10-2</strain>
    </source>
</reference>
<keyword evidence="2" id="KW-1185">Reference proteome</keyword>
<evidence type="ECO:0000313" key="1">
    <source>
        <dbReference type="EMBL" id="MBF4692018.1"/>
    </source>
</evidence>
<sequence length="121" mass="14658">MYRLGIIEESLDDNKILEKYKEYIYSRRIEEIPDDEFPIWHIDEYRVPNEKMSELLSILKEHIKLTWYIHAFDENELIIIFKGKYFEISTEKDDSWNAMIEYGVNIAQVEGHFLENIPLKI</sequence>
<protein>
    <submittedName>
        <fullName evidence="1">Uncharacterized protein</fullName>
    </submittedName>
</protein>
<evidence type="ECO:0000313" key="2">
    <source>
        <dbReference type="Proteomes" id="UP000614200"/>
    </source>
</evidence>
<dbReference type="Proteomes" id="UP000614200">
    <property type="component" value="Unassembled WGS sequence"/>
</dbReference>
<name>A0ABR9ZNH0_9FIRM</name>
<comment type="caution">
    <text evidence="1">The sequence shown here is derived from an EMBL/GenBank/DDBJ whole genome shotgun (WGS) entry which is preliminary data.</text>
</comment>
<dbReference type="EMBL" id="JADKNH010000001">
    <property type="protein sequence ID" value="MBF4692018.1"/>
    <property type="molecule type" value="Genomic_DNA"/>
</dbReference>
<proteinExistence type="predicted"/>
<organism evidence="1 2">
    <name type="scientific">Fusibacter ferrireducens</name>
    <dbReference type="NCBI Taxonomy" id="2785058"/>
    <lineage>
        <taxon>Bacteria</taxon>
        <taxon>Bacillati</taxon>
        <taxon>Bacillota</taxon>
        <taxon>Clostridia</taxon>
        <taxon>Eubacteriales</taxon>
        <taxon>Eubacteriales Family XII. Incertae Sedis</taxon>
        <taxon>Fusibacter</taxon>
    </lineage>
</organism>